<sequence length="71" mass="8106">MSCLTNNGHGLWETLFYRLFSRVQVYKTRSEMQLSLPCISEGALSLDDGMVRSNGVFTLGSRYILSRWTLV</sequence>
<dbReference type="Proteomes" id="UP000541444">
    <property type="component" value="Unassembled WGS sequence"/>
</dbReference>
<gene>
    <name evidence="1" type="ORF">GIB67_016307</name>
</gene>
<evidence type="ECO:0000313" key="1">
    <source>
        <dbReference type="EMBL" id="KAF6151495.1"/>
    </source>
</evidence>
<reference evidence="1 2" key="1">
    <citation type="journal article" date="2020" name="IScience">
        <title>Genome Sequencing of the Endangered Kingdonia uniflora (Circaeasteraceae, Ranunculales) Reveals Potential Mechanisms of Evolutionary Specialization.</title>
        <authorList>
            <person name="Sun Y."/>
            <person name="Deng T."/>
            <person name="Zhang A."/>
            <person name="Moore M.J."/>
            <person name="Landis J.B."/>
            <person name="Lin N."/>
            <person name="Zhang H."/>
            <person name="Zhang X."/>
            <person name="Huang J."/>
            <person name="Zhang X."/>
            <person name="Sun H."/>
            <person name="Wang H."/>
        </authorList>
    </citation>
    <scope>NUCLEOTIDE SEQUENCE [LARGE SCALE GENOMIC DNA]</scope>
    <source>
        <strain evidence="1">TB1705</strain>
        <tissue evidence="1">Leaf</tissue>
    </source>
</reference>
<dbReference type="OrthoDB" id="10036779at2759"/>
<keyword evidence="2" id="KW-1185">Reference proteome</keyword>
<comment type="caution">
    <text evidence="1">The sequence shown here is derived from an EMBL/GenBank/DDBJ whole genome shotgun (WGS) entry which is preliminary data.</text>
</comment>
<dbReference type="EMBL" id="JACGCM010001690">
    <property type="protein sequence ID" value="KAF6151495.1"/>
    <property type="molecule type" value="Genomic_DNA"/>
</dbReference>
<dbReference type="AlphaFoldDB" id="A0A7J7M9D5"/>
<protein>
    <submittedName>
        <fullName evidence="1">Uncharacterized protein</fullName>
    </submittedName>
</protein>
<dbReference type="PANTHER" id="PTHR33566:SF6">
    <property type="entry name" value="PROTEIN DEFECTIVE IN MERISTEM SILENCING 3"/>
    <property type="match status" value="1"/>
</dbReference>
<name>A0A7J7M9D5_9MAGN</name>
<organism evidence="1 2">
    <name type="scientific">Kingdonia uniflora</name>
    <dbReference type="NCBI Taxonomy" id="39325"/>
    <lineage>
        <taxon>Eukaryota</taxon>
        <taxon>Viridiplantae</taxon>
        <taxon>Streptophyta</taxon>
        <taxon>Embryophyta</taxon>
        <taxon>Tracheophyta</taxon>
        <taxon>Spermatophyta</taxon>
        <taxon>Magnoliopsida</taxon>
        <taxon>Ranunculales</taxon>
        <taxon>Circaeasteraceae</taxon>
        <taxon>Kingdonia</taxon>
    </lineage>
</organism>
<proteinExistence type="predicted"/>
<evidence type="ECO:0000313" key="2">
    <source>
        <dbReference type="Proteomes" id="UP000541444"/>
    </source>
</evidence>
<dbReference type="PANTHER" id="PTHR33566">
    <property type="entry name" value="EN/SPM-LIKE TRANSPOSON-RELATED"/>
    <property type="match status" value="1"/>
</dbReference>
<accession>A0A7J7M9D5</accession>